<dbReference type="Proteomes" id="UP001295684">
    <property type="component" value="Unassembled WGS sequence"/>
</dbReference>
<accession>A0AAD1UGC0</accession>
<protein>
    <submittedName>
        <fullName evidence="1">Uncharacterized protein</fullName>
    </submittedName>
</protein>
<name>A0AAD1UGC0_EUPCR</name>
<comment type="caution">
    <text evidence="1">The sequence shown here is derived from an EMBL/GenBank/DDBJ whole genome shotgun (WGS) entry which is preliminary data.</text>
</comment>
<dbReference type="EMBL" id="CAMPGE010007835">
    <property type="protein sequence ID" value="CAI2366753.1"/>
    <property type="molecule type" value="Genomic_DNA"/>
</dbReference>
<reference evidence="1" key="1">
    <citation type="submission" date="2023-07" db="EMBL/GenBank/DDBJ databases">
        <authorList>
            <consortium name="AG Swart"/>
            <person name="Singh M."/>
            <person name="Singh A."/>
            <person name="Seah K."/>
            <person name="Emmerich C."/>
        </authorList>
    </citation>
    <scope>NUCLEOTIDE SEQUENCE</scope>
    <source>
        <strain evidence="1">DP1</strain>
    </source>
</reference>
<sequence>MEDCLNYFLSEELQLPINFRPSAYKQDEFGHYSFPLSLDFFDDCPEFSEPKFGKDFNFSYKCDKLVEEMNFLLEEDRLKSFSGMLSQVSYFKSYKNRICCFLRKDPRIGEAEICNLKLDADDPFATGYQDLEFDQMEDTVISSGDFCEDKTDSEPDMEYSYCNAFKNSIGIKNNQSDLLHVEEVVDSSEFLHLKPIGLAESPLREKYGLPEDCLLIPKVLTKVEAKQRTLEQIQEIIDESRYIWIQHTPDNARRLISGPDDILEEEDLQAYLEEMPDCEKVWSIGQVKKFNNNSMIIAGAKIIHQSIICDIRSLTSETIIKMRKDLIRDSNVPPILIENIRRGVEFAEDYIKEEEDRICKSIHNVSYDAEVLKEFDILVRQGKLEFFYSSNSIQSKLSILLSLNPECISIPSSDNTKSIKVISFDNLVVFYHKNGDSIKVLKAIWGTHFIESARVHTPSWVKSLVKAIGLEE</sequence>
<gene>
    <name evidence="1" type="ORF">ECRASSUSDP1_LOCUS8027</name>
</gene>
<evidence type="ECO:0000313" key="1">
    <source>
        <dbReference type="EMBL" id="CAI2366753.1"/>
    </source>
</evidence>
<organism evidence="1 2">
    <name type="scientific">Euplotes crassus</name>
    <dbReference type="NCBI Taxonomy" id="5936"/>
    <lineage>
        <taxon>Eukaryota</taxon>
        <taxon>Sar</taxon>
        <taxon>Alveolata</taxon>
        <taxon>Ciliophora</taxon>
        <taxon>Intramacronucleata</taxon>
        <taxon>Spirotrichea</taxon>
        <taxon>Hypotrichia</taxon>
        <taxon>Euplotida</taxon>
        <taxon>Euplotidae</taxon>
        <taxon>Moneuplotes</taxon>
    </lineage>
</organism>
<evidence type="ECO:0000313" key="2">
    <source>
        <dbReference type="Proteomes" id="UP001295684"/>
    </source>
</evidence>
<dbReference type="AlphaFoldDB" id="A0AAD1UGC0"/>
<keyword evidence="2" id="KW-1185">Reference proteome</keyword>
<proteinExistence type="predicted"/>